<accession>A0A9P8Y834</accession>
<protein>
    <submittedName>
        <fullName evidence="3">FAD binding domain-containing protein</fullName>
    </submittedName>
</protein>
<dbReference type="InterPro" id="IPR023753">
    <property type="entry name" value="FAD/NAD-binding_dom"/>
</dbReference>
<dbReference type="GeneID" id="70177654"/>
<feature type="domain" description="FAD/NAD(P)-binding" evidence="2">
    <location>
        <begin position="201"/>
        <end position="318"/>
    </location>
</feature>
<dbReference type="EMBL" id="JAGTJQ010000005">
    <property type="protein sequence ID" value="KAH7031662.1"/>
    <property type="molecule type" value="Genomic_DNA"/>
</dbReference>
<organism evidence="3 4">
    <name type="scientific">Microdochium trichocladiopsis</name>
    <dbReference type="NCBI Taxonomy" id="1682393"/>
    <lineage>
        <taxon>Eukaryota</taxon>
        <taxon>Fungi</taxon>
        <taxon>Dikarya</taxon>
        <taxon>Ascomycota</taxon>
        <taxon>Pezizomycotina</taxon>
        <taxon>Sordariomycetes</taxon>
        <taxon>Xylariomycetidae</taxon>
        <taxon>Xylariales</taxon>
        <taxon>Microdochiaceae</taxon>
        <taxon>Microdochium</taxon>
    </lineage>
</organism>
<dbReference type="Gene3D" id="3.50.50.60">
    <property type="entry name" value="FAD/NAD(P)-binding domain"/>
    <property type="match status" value="1"/>
</dbReference>
<name>A0A9P8Y834_9PEZI</name>
<feature type="region of interest" description="Disordered" evidence="1">
    <location>
        <begin position="152"/>
        <end position="171"/>
    </location>
</feature>
<feature type="compositionally biased region" description="Polar residues" evidence="1">
    <location>
        <begin position="421"/>
        <end position="431"/>
    </location>
</feature>
<dbReference type="PANTHER" id="PTHR38663:SF1">
    <property type="entry name" value="L-ORNITHINE N(5)-MONOOXYGENASE"/>
    <property type="match status" value="1"/>
</dbReference>
<dbReference type="AlphaFoldDB" id="A0A9P8Y834"/>
<evidence type="ECO:0000313" key="3">
    <source>
        <dbReference type="EMBL" id="KAH7031662.1"/>
    </source>
</evidence>
<feature type="compositionally biased region" description="Low complexity" evidence="1">
    <location>
        <begin position="410"/>
        <end position="420"/>
    </location>
</feature>
<sequence>MAQGDSATADVRAVIIVGAGPCGLAVAARLCEGMPAANFTDEEHQRYHWIRKNRHQASVKNYRNGNETRRANHGFKQPDFLVLDATADRWMAKWDRLFKTFDISHLRSPMFFHIDPAERDGLLGYTYSHERERELTEIRGCVGKEVSKYQRKKRIKSGRQPKNEPTVDERDRQDYFVPSTPLFASHCGCLVDRYSLRSNMIRNETVLDVSYDYVGELSENIKLFTIKTNKATYYAKTAVLALGGNPPSLPKPAVSDAAAAITHAMQIKEMPCPRVRAKINSKKPTSIVIVGGGLTSAQLSDLAVRRGVGKVYLLMRGPLKVKPFDVGLEWVGKFRNFEQAAFWTADDHEERWGKILAARNGGSITPPYKKILDKHIAKGKVELLLYTTIAEKTCDAANGAWKVSVSTASSSSSLPSSSPAGIQSESASQDQITRDLPPIDHIYLATGVSCTLDGVPCLQTLRRDYPIASCGGLPCITEDMAWRDDVPLYITGRLAALQLGPGGGNLIGARTGAERVSWAVQDFLRSEDKEDGSPGSRARADRFDYLTGRCSRFEALSCCDSDE</sequence>
<dbReference type="PANTHER" id="PTHR38663">
    <property type="match status" value="1"/>
</dbReference>
<gene>
    <name evidence="3" type="ORF">B0I36DRAFT_125467</name>
</gene>
<proteinExistence type="predicted"/>
<reference evidence="3" key="1">
    <citation type="journal article" date="2021" name="Nat. Commun.">
        <title>Genetic determinants of endophytism in the Arabidopsis root mycobiome.</title>
        <authorList>
            <person name="Mesny F."/>
            <person name="Miyauchi S."/>
            <person name="Thiergart T."/>
            <person name="Pickel B."/>
            <person name="Atanasova L."/>
            <person name="Karlsson M."/>
            <person name="Huettel B."/>
            <person name="Barry K.W."/>
            <person name="Haridas S."/>
            <person name="Chen C."/>
            <person name="Bauer D."/>
            <person name="Andreopoulos W."/>
            <person name="Pangilinan J."/>
            <person name="LaButti K."/>
            <person name="Riley R."/>
            <person name="Lipzen A."/>
            <person name="Clum A."/>
            <person name="Drula E."/>
            <person name="Henrissat B."/>
            <person name="Kohler A."/>
            <person name="Grigoriev I.V."/>
            <person name="Martin F.M."/>
            <person name="Hacquard S."/>
        </authorList>
    </citation>
    <scope>NUCLEOTIDE SEQUENCE</scope>
    <source>
        <strain evidence="3">MPI-CAGE-CH-0230</strain>
    </source>
</reference>
<dbReference type="Proteomes" id="UP000756346">
    <property type="component" value="Unassembled WGS sequence"/>
</dbReference>
<evidence type="ECO:0000259" key="2">
    <source>
        <dbReference type="Pfam" id="PF07992"/>
    </source>
</evidence>
<dbReference type="InterPro" id="IPR036188">
    <property type="entry name" value="FAD/NAD-bd_sf"/>
</dbReference>
<comment type="caution">
    <text evidence="3">The sequence shown here is derived from an EMBL/GenBank/DDBJ whole genome shotgun (WGS) entry which is preliminary data.</text>
</comment>
<dbReference type="GO" id="GO:0016491">
    <property type="term" value="F:oxidoreductase activity"/>
    <property type="evidence" value="ECO:0007669"/>
    <property type="project" value="InterPro"/>
</dbReference>
<evidence type="ECO:0000313" key="4">
    <source>
        <dbReference type="Proteomes" id="UP000756346"/>
    </source>
</evidence>
<keyword evidence="4" id="KW-1185">Reference proteome</keyword>
<dbReference type="OrthoDB" id="76038at2759"/>
<dbReference type="SUPFAM" id="SSF51905">
    <property type="entry name" value="FAD/NAD(P)-binding domain"/>
    <property type="match status" value="2"/>
</dbReference>
<feature type="compositionally biased region" description="Basic and acidic residues" evidence="1">
    <location>
        <begin position="161"/>
        <end position="171"/>
    </location>
</feature>
<feature type="region of interest" description="Disordered" evidence="1">
    <location>
        <begin position="410"/>
        <end position="431"/>
    </location>
</feature>
<evidence type="ECO:0000256" key="1">
    <source>
        <dbReference type="SAM" id="MobiDB-lite"/>
    </source>
</evidence>
<dbReference type="Pfam" id="PF07992">
    <property type="entry name" value="Pyr_redox_2"/>
    <property type="match status" value="1"/>
</dbReference>
<dbReference type="RefSeq" id="XP_046013342.1">
    <property type="nucleotide sequence ID" value="XM_046148108.1"/>
</dbReference>